<keyword evidence="3" id="KW-0812">Transmembrane</keyword>
<feature type="region of interest" description="Disordered" evidence="2">
    <location>
        <begin position="99"/>
        <end position="121"/>
    </location>
</feature>
<dbReference type="Proteomes" id="UP000245702">
    <property type="component" value="Unassembled WGS sequence"/>
</dbReference>
<feature type="compositionally biased region" description="Basic and acidic residues" evidence="2">
    <location>
        <begin position="99"/>
        <end position="111"/>
    </location>
</feature>
<organism evidence="4 5">
    <name type="scientific">Sporomusa sphaeroides DSM 2875</name>
    <dbReference type="NCBI Taxonomy" id="1337886"/>
    <lineage>
        <taxon>Bacteria</taxon>
        <taxon>Bacillati</taxon>
        <taxon>Bacillota</taxon>
        <taxon>Negativicutes</taxon>
        <taxon>Selenomonadales</taxon>
        <taxon>Sporomusaceae</taxon>
        <taxon>Sporomusa</taxon>
    </lineage>
</organism>
<accession>A0ABP2C1X5</accession>
<sequence length="186" mass="20753">MLTGVIVSLVAVLLLVFLLVYKKEMIIKMFMLNVSAPANEFSQQLEQTADSIIRRLEDESAQLELLLEEAEAKIGILSQQVEYANKIIGQLIELENRPNSDNYRQESRTESVSHVPEPTPAMELAPPADDIAELLDDNKLDKEPVNIEKHRLIIAMADQGYTITEIAKATGVGKGEITLLLQLNKK</sequence>
<evidence type="ECO:0000256" key="2">
    <source>
        <dbReference type="SAM" id="MobiDB-lite"/>
    </source>
</evidence>
<feature type="coiled-coil region" evidence="1">
    <location>
        <begin position="42"/>
        <end position="80"/>
    </location>
</feature>
<name>A0ABP2C1X5_9FIRM</name>
<dbReference type="RefSeq" id="WP_075755110.1">
    <property type="nucleotide sequence ID" value="NZ_CP146991.1"/>
</dbReference>
<feature type="transmembrane region" description="Helical" evidence="3">
    <location>
        <begin position="6"/>
        <end position="21"/>
    </location>
</feature>
<dbReference type="EMBL" id="FCOW01000001">
    <property type="protein sequence ID" value="CVK17626.1"/>
    <property type="molecule type" value="Genomic_DNA"/>
</dbReference>
<keyword evidence="5" id="KW-1185">Reference proteome</keyword>
<keyword evidence="3" id="KW-0472">Membrane</keyword>
<keyword evidence="3" id="KW-1133">Transmembrane helix</keyword>
<gene>
    <name evidence="4" type="ORF">SSPH_00260</name>
</gene>
<evidence type="ECO:0000313" key="4">
    <source>
        <dbReference type="EMBL" id="CVK17626.1"/>
    </source>
</evidence>
<reference evidence="4 5" key="1">
    <citation type="submission" date="2016-01" db="EMBL/GenBank/DDBJ databases">
        <authorList>
            <person name="Brown R."/>
        </authorList>
    </citation>
    <scope>NUCLEOTIDE SEQUENCE [LARGE SCALE GENOMIC DNA]</scope>
    <source>
        <strain evidence="4">Sporomusa sphaeroides DSM 2875</strain>
    </source>
</reference>
<evidence type="ECO:0000256" key="1">
    <source>
        <dbReference type="SAM" id="Coils"/>
    </source>
</evidence>
<keyword evidence="1" id="KW-0175">Coiled coil</keyword>
<evidence type="ECO:0000313" key="5">
    <source>
        <dbReference type="Proteomes" id="UP000245702"/>
    </source>
</evidence>
<protein>
    <recommendedName>
        <fullName evidence="6">Helix-turn-helix domain of resolvase</fullName>
    </recommendedName>
</protein>
<evidence type="ECO:0000256" key="3">
    <source>
        <dbReference type="SAM" id="Phobius"/>
    </source>
</evidence>
<proteinExistence type="predicted"/>
<comment type="caution">
    <text evidence="4">The sequence shown here is derived from an EMBL/GenBank/DDBJ whole genome shotgun (WGS) entry which is preliminary data.</text>
</comment>
<evidence type="ECO:0008006" key="6">
    <source>
        <dbReference type="Google" id="ProtNLM"/>
    </source>
</evidence>